<protein>
    <submittedName>
        <fullName evidence="1">Unannotated protein</fullName>
    </submittedName>
</protein>
<gene>
    <name evidence="1" type="ORF">UFOPK1909_00865</name>
</gene>
<dbReference type="AlphaFoldDB" id="A0A6J6IME7"/>
<organism evidence="1">
    <name type="scientific">freshwater metagenome</name>
    <dbReference type="NCBI Taxonomy" id="449393"/>
    <lineage>
        <taxon>unclassified sequences</taxon>
        <taxon>metagenomes</taxon>
        <taxon>ecological metagenomes</taxon>
    </lineage>
</organism>
<proteinExistence type="predicted"/>
<reference evidence="1" key="1">
    <citation type="submission" date="2020-05" db="EMBL/GenBank/DDBJ databases">
        <authorList>
            <person name="Chiriac C."/>
            <person name="Salcher M."/>
            <person name="Ghai R."/>
            <person name="Kavagutti S V."/>
        </authorList>
    </citation>
    <scope>NUCLEOTIDE SEQUENCE</scope>
</reference>
<accession>A0A6J6IME7</accession>
<sequence>MNKKITSLWQDYETHLFTCEHCKTQYLGKDLVHDFDASELVLPLDCPICERQVALLNIQASEEQIRDFAAQGYQTAIDHLAQPKRLYESWPDFIVGESDTDTASRLAHSIEFMADKDMGQDAVQFMQMVAFGIIQATEDSPYFVESEGDDSKYFQLIRGSNGEYYSEIAAPEAGGKEPNQAQREALEPLGWIMPNEDSPNYHREYAEDADRYDIAADAAMGWFVAYH</sequence>
<evidence type="ECO:0000313" key="1">
    <source>
        <dbReference type="EMBL" id="CAB4625680.1"/>
    </source>
</evidence>
<name>A0A6J6IME7_9ZZZZ</name>
<dbReference type="EMBL" id="CAEZVD010000104">
    <property type="protein sequence ID" value="CAB4625680.1"/>
    <property type="molecule type" value="Genomic_DNA"/>
</dbReference>